<accession>A0A7M5XL07</accession>
<proteinExistence type="predicted"/>
<dbReference type="GeneID" id="136804711"/>
<dbReference type="OrthoDB" id="5958230at2759"/>
<keyword evidence="2" id="KW-1185">Reference proteome</keyword>
<sequence>MKTDKGILVVCKNLLYAVGARYAYYTYLLRHITTSDVSLCKVDPDDKIYKPLEMCYPVQTGPVMCTSDVEFGLVGKEAGTAVLQYNKYIATQRCDVKGAQKPCNAETMLDGLIRSDALEIAAPDIFLPTNPSDKGQVAKLEKQKKILASLDKSYYMKWFDLVLAMIPVFRQDSSVSSRFINDLISLSVDDLQENFKSFLQGISTKNAAQVYTSFNKIAEIITAKTDDQRNDQSAKMFDEIFMEIRNHLKAAKSYHSFGAIRSINVASQMKHKEMINKISLNDYISSAIENFGHTQESMDKCLAKKPQSIPQCIAESSKYLWRTYSTLKAAKDILVDVGQGESLSEQAKMETVKARDYVAELFFIFKKNKKDLPSEYFSAMAYKEDIQLEEEGKNEMKTKTYKATELLKKFMKCDSGDSCMKKVSDAVVEYAKSMLAYQDKNSAWKKVILDKVINKHYFDYVTEPKDKIVNCYKDFLLGIKDPCQIKANTKDKATV</sequence>
<protein>
    <submittedName>
        <fullName evidence="1">Uncharacterized protein</fullName>
    </submittedName>
</protein>
<name>A0A7M5XL07_9CNID</name>
<evidence type="ECO:0000313" key="2">
    <source>
        <dbReference type="Proteomes" id="UP000594262"/>
    </source>
</evidence>
<evidence type="ECO:0000313" key="1">
    <source>
        <dbReference type="EnsemblMetazoa" id="CLYHEMP025571.1"/>
    </source>
</evidence>
<reference evidence="1" key="1">
    <citation type="submission" date="2021-01" db="UniProtKB">
        <authorList>
            <consortium name="EnsemblMetazoa"/>
        </authorList>
    </citation>
    <scope>IDENTIFICATION</scope>
</reference>
<dbReference type="AlphaFoldDB" id="A0A7M5XL07"/>
<dbReference type="Proteomes" id="UP000594262">
    <property type="component" value="Unplaced"/>
</dbReference>
<dbReference type="EnsemblMetazoa" id="CLYHEMT025571.1">
    <property type="protein sequence ID" value="CLYHEMP025571.1"/>
    <property type="gene ID" value="CLYHEMG025571"/>
</dbReference>
<dbReference type="RefSeq" id="XP_066917424.1">
    <property type="nucleotide sequence ID" value="XM_067061323.1"/>
</dbReference>
<organism evidence="1 2">
    <name type="scientific">Clytia hemisphaerica</name>
    <dbReference type="NCBI Taxonomy" id="252671"/>
    <lineage>
        <taxon>Eukaryota</taxon>
        <taxon>Metazoa</taxon>
        <taxon>Cnidaria</taxon>
        <taxon>Hydrozoa</taxon>
        <taxon>Hydroidolina</taxon>
        <taxon>Leptothecata</taxon>
        <taxon>Obeliida</taxon>
        <taxon>Clytiidae</taxon>
        <taxon>Clytia</taxon>
    </lineage>
</organism>